<name>A0A1Y3CH09_9GAMM</name>
<keyword evidence="2" id="KW-1185">Reference proteome</keyword>
<dbReference type="Proteomes" id="UP000242765">
    <property type="component" value="Unassembled WGS sequence"/>
</dbReference>
<dbReference type="STRING" id="1977882.B9T28_03815"/>
<accession>A0A1Y3CH09</accession>
<dbReference type="EMBL" id="NEGB01000002">
    <property type="protein sequence ID" value="OTG66395.1"/>
    <property type="molecule type" value="Genomic_DNA"/>
</dbReference>
<dbReference type="SUPFAM" id="SSF54909">
    <property type="entry name" value="Dimeric alpha+beta barrel"/>
    <property type="match status" value="1"/>
</dbReference>
<keyword evidence="1" id="KW-0503">Monooxygenase</keyword>
<dbReference type="GO" id="GO:0004497">
    <property type="term" value="F:monooxygenase activity"/>
    <property type="evidence" value="ECO:0007669"/>
    <property type="project" value="UniProtKB-KW"/>
</dbReference>
<reference evidence="1 2" key="1">
    <citation type="submission" date="2017-04" db="EMBL/GenBank/DDBJ databases">
        <title>High diversity of culturable Acinetobacter species in natural soil and water ecosystems.</title>
        <authorList>
            <person name="Nemec A."/>
            <person name="Radolfova-Krizova L."/>
        </authorList>
    </citation>
    <scope>NUCLEOTIDE SEQUENCE [LARGE SCALE GENOMIC DNA]</scope>
    <source>
        <strain evidence="1 2">ANC 4999</strain>
    </source>
</reference>
<evidence type="ECO:0000313" key="2">
    <source>
        <dbReference type="Proteomes" id="UP000242765"/>
    </source>
</evidence>
<dbReference type="AlphaFoldDB" id="A0A1Y3CH09"/>
<evidence type="ECO:0000313" key="1">
    <source>
        <dbReference type="EMBL" id="OTG66395.1"/>
    </source>
</evidence>
<dbReference type="Pfam" id="PF08803">
    <property type="entry name" value="ydhR"/>
    <property type="match status" value="1"/>
</dbReference>
<protein>
    <submittedName>
        <fullName evidence="1">Monooxygenase</fullName>
    </submittedName>
</protein>
<dbReference type="Gene3D" id="3.30.70.100">
    <property type="match status" value="1"/>
</dbReference>
<organism evidence="1 2">
    <name type="scientific">Acinetobacter silvestris</name>
    <dbReference type="NCBI Taxonomy" id="1977882"/>
    <lineage>
        <taxon>Bacteria</taxon>
        <taxon>Pseudomonadati</taxon>
        <taxon>Pseudomonadota</taxon>
        <taxon>Gammaproteobacteria</taxon>
        <taxon>Moraxellales</taxon>
        <taxon>Moraxellaceae</taxon>
        <taxon>Acinetobacter</taxon>
    </lineage>
</organism>
<dbReference type="NCBIfam" id="NF008333">
    <property type="entry name" value="PRK11118.1"/>
    <property type="match status" value="1"/>
</dbReference>
<dbReference type="RefSeq" id="WP_086202639.1">
    <property type="nucleotide sequence ID" value="NZ_NEGB01000002.1"/>
</dbReference>
<dbReference type="InterPro" id="IPR011008">
    <property type="entry name" value="Dimeric_a/b-barrel"/>
</dbReference>
<proteinExistence type="predicted"/>
<gene>
    <name evidence="1" type="ORF">B9T28_03815</name>
</gene>
<sequence length="103" mass="11724">MAVILQVDFPSQGPFQDEMTLAFKTLAESINQETGMLWKIWTENSETKEVGGIYLFDTQENAQKYLNMHTARLEGFGLSSIRSKIFDINNPLSILNHAIFLPE</sequence>
<comment type="caution">
    <text evidence="1">The sequence shown here is derived from an EMBL/GenBank/DDBJ whole genome shotgun (WGS) entry which is preliminary data.</text>
</comment>
<dbReference type="InterPro" id="IPR014910">
    <property type="entry name" value="YdhR"/>
</dbReference>
<dbReference type="OrthoDB" id="1440627at2"/>
<dbReference type="PANTHER" id="PTHR39169:SF1">
    <property type="entry name" value="MONOOXYGENASE YDHR-RELATED"/>
    <property type="match status" value="1"/>
</dbReference>
<keyword evidence="1" id="KW-0560">Oxidoreductase</keyword>
<dbReference type="PANTHER" id="PTHR39169">
    <property type="match status" value="1"/>
</dbReference>